<sequence length="170" mass="18671">MLLSAPLSTSANVFAPSLLLTAYHSYNQPASALPLISYNQQPPLQPHHHPFFSPCVPPPQLISLPNSPSALSPLSTRALPSPCCSISRQYSHHLCQPSRIRPLPAISVIPSRHAPFFSIFRNQLRSLSREHHHKILHHPSLLSTLSHRSLFPPLCCPLSSLSPPPSCSLV</sequence>
<dbReference type="EMBL" id="KI392616">
    <property type="protein sequence ID" value="ERN12181.1"/>
    <property type="molecule type" value="Genomic_DNA"/>
</dbReference>
<keyword evidence="2" id="KW-1185">Reference proteome</keyword>
<proteinExistence type="predicted"/>
<dbReference type="HOGENOM" id="CLU_1572759_0_0_1"/>
<dbReference type="Proteomes" id="UP000017836">
    <property type="component" value="Unassembled WGS sequence"/>
</dbReference>
<name>W1PWN2_AMBTC</name>
<organism evidence="1 2">
    <name type="scientific">Amborella trichopoda</name>
    <dbReference type="NCBI Taxonomy" id="13333"/>
    <lineage>
        <taxon>Eukaryota</taxon>
        <taxon>Viridiplantae</taxon>
        <taxon>Streptophyta</taxon>
        <taxon>Embryophyta</taxon>
        <taxon>Tracheophyta</taxon>
        <taxon>Spermatophyta</taxon>
        <taxon>Magnoliopsida</taxon>
        <taxon>Amborellales</taxon>
        <taxon>Amborellaceae</taxon>
        <taxon>Amborella</taxon>
    </lineage>
</organism>
<dbReference type="AlphaFoldDB" id="W1PWN2"/>
<evidence type="ECO:0000313" key="2">
    <source>
        <dbReference type="Proteomes" id="UP000017836"/>
    </source>
</evidence>
<gene>
    <name evidence="1" type="ORF">AMTR_s00034p00108640</name>
</gene>
<evidence type="ECO:0000313" key="1">
    <source>
        <dbReference type="EMBL" id="ERN12181.1"/>
    </source>
</evidence>
<protein>
    <submittedName>
        <fullName evidence="1">Uncharacterized protein</fullName>
    </submittedName>
</protein>
<accession>W1PWN2</accession>
<reference evidence="2" key="1">
    <citation type="journal article" date="2013" name="Science">
        <title>The Amborella genome and the evolution of flowering plants.</title>
        <authorList>
            <consortium name="Amborella Genome Project"/>
        </authorList>
    </citation>
    <scope>NUCLEOTIDE SEQUENCE [LARGE SCALE GENOMIC DNA]</scope>
</reference>
<dbReference type="Gramene" id="ERN12181">
    <property type="protein sequence ID" value="ERN12181"/>
    <property type="gene ID" value="AMTR_s00034p00108640"/>
</dbReference>